<dbReference type="PANTHER" id="PTHR30607">
    <property type="entry name" value="POTASSIUM-TRANSPORTING ATPASE A CHAIN"/>
    <property type="match status" value="1"/>
</dbReference>
<keyword evidence="5 9" id="KW-0630">Potassium</keyword>
<sequence>MAVIITDILQIVLYLVLLLLLAVPLGRYMARVFSGERTLFDPVLKPLEGLIYRLAGVNTDREMSWREYAATLLVFNFLGMVAVYLIQRLQGVLPFNPQHFRAVPPDLAFNTAASYMTNTNWQAYGGERTMSYFTQMAALTVQNFLSAATGIAVVVALTRGLARRSAKTIGNFWQDLIRSILWVLLPLSLIFALVLVSQGVIQNLSPYLTVTTLEGGRQTLAMGPVASQEAIKLLGTNGGGFFNANSAHPFENPTPLTNLLEMLAILVIPAALTVTFGHMVGNRRQGLAILAAMLLLFVLAVGVVYGSERYGNPTLRALGVSGPTAMEGKEVRFGIASSSLFATVTTAASCGAVNAMHDSLTPLGGLIPMLQIMLGEVVFGGVGSGLYGMLIFVILTVFIVGLMVGRTPEYLGKKIESREMKMAILAVLIPAATILLGSGLAAATRAGTASILNPGPHGLSEILYAFASGAGNNGSAFAGLNANKPFYNIALALAMLIGRFGVILPVLAIAGGMAAKKAAPPGPGTFQTTTLLFTGLLAAVVLIVGALTFFPALALGPLVEQLLMLAGKTF</sequence>
<feature type="transmembrane region" description="Helical" evidence="9">
    <location>
        <begin position="385"/>
        <end position="404"/>
    </location>
</feature>
<comment type="function">
    <text evidence="9">Part of the high-affinity ATP-driven potassium transport (or Kdp) system, which catalyzes the hydrolysis of ATP coupled with the electrogenic transport of potassium into the cytoplasm. This subunit binds the extracellular potassium ions and delivers the ions to the membrane domain of KdpB through an intramembrane tunnel.</text>
</comment>
<evidence type="ECO:0000313" key="10">
    <source>
        <dbReference type="EMBL" id="PRR75771.1"/>
    </source>
</evidence>
<feature type="transmembrane region" description="Helical" evidence="9">
    <location>
        <begin position="12"/>
        <end position="30"/>
    </location>
</feature>
<keyword evidence="1 9" id="KW-0813">Transport</keyword>
<dbReference type="Pfam" id="PF03814">
    <property type="entry name" value="KdpA"/>
    <property type="match status" value="1"/>
</dbReference>
<dbReference type="GO" id="GO:0008556">
    <property type="term" value="F:P-type potassium transmembrane transporter activity"/>
    <property type="evidence" value="ECO:0007669"/>
    <property type="project" value="InterPro"/>
</dbReference>
<evidence type="ECO:0000256" key="9">
    <source>
        <dbReference type="HAMAP-Rule" id="MF_00275"/>
    </source>
</evidence>
<dbReference type="GO" id="GO:0030955">
    <property type="term" value="F:potassium ion binding"/>
    <property type="evidence" value="ECO:0007669"/>
    <property type="project" value="UniProtKB-UniRule"/>
</dbReference>
<gene>
    <name evidence="9 10" type="primary">kdpA</name>
    <name evidence="10" type="ORF">MOHU_01520</name>
</gene>
<dbReference type="OrthoDB" id="9763796at2"/>
<evidence type="ECO:0000313" key="11">
    <source>
        <dbReference type="Proteomes" id="UP000238415"/>
    </source>
</evidence>
<keyword evidence="10" id="KW-0378">Hydrolase</keyword>
<proteinExistence type="inferred from homology"/>
<comment type="similarity">
    <text evidence="9">Belongs to the KdpA family.</text>
</comment>
<protein>
    <recommendedName>
        <fullName evidence="9">Potassium-transporting ATPase potassium-binding subunit</fullName>
    </recommendedName>
    <alternativeName>
        <fullName evidence="9">ATP phosphohydrolase [potassium-transporting] A chain</fullName>
    </alternativeName>
    <alternativeName>
        <fullName evidence="9">Potassium-binding and translocating subunit A</fullName>
    </alternativeName>
    <alternativeName>
        <fullName evidence="9">Potassium-translocating ATPase A chain</fullName>
    </alternativeName>
</protein>
<evidence type="ECO:0000256" key="8">
    <source>
        <dbReference type="ARBA" id="ARBA00023136"/>
    </source>
</evidence>
<dbReference type="RefSeq" id="WP_106004199.1">
    <property type="nucleotide sequence ID" value="NZ_CP136419.1"/>
</dbReference>
<dbReference type="Proteomes" id="UP000238415">
    <property type="component" value="Unassembled WGS sequence"/>
</dbReference>
<dbReference type="EMBL" id="PVXM01000003">
    <property type="protein sequence ID" value="PRR75771.1"/>
    <property type="molecule type" value="Genomic_DNA"/>
</dbReference>
<dbReference type="NCBIfam" id="TIGR00680">
    <property type="entry name" value="kdpA"/>
    <property type="match status" value="1"/>
</dbReference>
<evidence type="ECO:0000256" key="3">
    <source>
        <dbReference type="ARBA" id="ARBA00022538"/>
    </source>
</evidence>
<dbReference type="PIRSF" id="PIRSF001294">
    <property type="entry name" value="K_ATPaseA"/>
    <property type="match status" value="1"/>
</dbReference>
<comment type="caution">
    <text evidence="10">The sequence shown here is derived from an EMBL/GenBank/DDBJ whole genome shotgun (WGS) entry which is preliminary data.</text>
</comment>
<dbReference type="GO" id="GO:0016787">
    <property type="term" value="F:hydrolase activity"/>
    <property type="evidence" value="ECO:0007669"/>
    <property type="project" value="UniProtKB-KW"/>
</dbReference>
<keyword evidence="7 9" id="KW-0406">Ion transport</keyword>
<dbReference type="HAMAP" id="MF_00275">
    <property type="entry name" value="KdpA"/>
    <property type="match status" value="1"/>
</dbReference>
<keyword evidence="8 9" id="KW-0472">Membrane</keyword>
<dbReference type="GO" id="GO:0005886">
    <property type="term" value="C:plasma membrane"/>
    <property type="evidence" value="ECO:0007669"/>
    <property type="project" value="UniProtKB-SubCell"/>
</dbReference>
<comment type="subunit">
    <text evidence="9">The system is composed of three essential subunits: KdpA, KdpB and KdpC.</text>
</comment>
<keyword evidence="4 9" id="KW-0812">Transmembrane</keyword>
<evidence type="ECO:0000256" key="7">
    <source>
        <dbReference type="ARBA" id="ARBA00023065"/>
    </source>
</evidence>
<feature type="transmembrane region" description="Helical" evidence="9">
    <location>
        <begin position="136"/>
        <end position="158"/>
    </location>
</feature>
<feature type="transmembrane region" description="Helical" evidence="9">
    <location>
        <begin position="68"/>
        <end position="86"/>
    </location>
</feature>
<keyword evidence="11" id="KW-1185">Reference proteome</keyword>
<feature type="transmembrane region" description="Helical" evidence="9">
    <location>
        <begin position="489"/>
        <end position="511"/>
    </location>
</feature>
<dbReference type="PANTHER" id="PTHR30607:SF2">
    <property type="entry name" value="POTASSIUM-TRANSPORTING ATPASE POTASSIUM-BINDING SUBUNIT"/>
    <property type="match status" value="1"/>
</dbReference>
<feature type="transmembrane region" description="Helical" evidence="9">
    <location>
        <begin position="179"/>
        <end position="201"/>
    </location>
</feature>
<evidence type="ECO:0000256" key="1">
    <source>
        <dbReference type="ARBA" id="ARBA00022448"/>
    </source>
</evidence>
<name>A0A2T0AXZ6_9FIRM</name>
<keyword evidence="2 9" id="KW-1003">Cell membrane</keyword>
<comment type="subcellular location">
    <subcellularLocation>
        <location evidence="9">Cell membrane</location>
        <topology evidence="9">Multi-pass membrane protein</topology>
    </subcellularLocation>
</comment>
<dbReference type="InterPro" id="IPR004623">
    <property type="entry name" value="KdpA"/>
</dbReference>
<accession>A0A2T0AXZ6</accession>
<feature type="transmembrane region" description="Helical" evidence="9">
    <location>
        <begin position="424"/>
        <end position="442"/>
    </location>
</feature>
<feature type="transmembrane region" description="Helical" evidence="9">
    <location>
        <begin position="287"/>
        <end position="306"/>
    </location>
</feature>
<keyword evidence="6 9" id="KW-1133">Transmembrane helix</keyword>
<dbReference type="AlphaFoldDB" id="A0A2T0AXZ6"/>
<feature type="transmembrane region" description="Helical" evidence="9">
    <location>
        <begin position="531"/>
        <end position="555"/>
    </location>
</feature>
<keyword evidence="3 9" id="KW-0633">Potassium transport</keyword>
<evidence type="ECO:0000256" key="5">
    <source>
        <dbReference type="ARBA" id="ARBA00022958"/>
    </source>
</evidence>
<feature type="transmembrane region" description="Helical" evidence="9">
    <location>
        <begin position="259"/>
        <end position="280"/>
    </location>
</feature>
<organism evidence="10 11">
    <name type="scientific">Neomoorella humiferrea</name>
    <dbReference type="NCBI Taxonomy" id="676965"/>
    <lineage>
        <taxon>Bacteria</taxon>
        <taxon>Bacillati</taxon>
        <taxon>Bacillota</taxon>
        <taxon>Clostridia</taxon>
        <taxon>Neomoorellales</taxon>
        <taxon>Neomoorellaceae</taxon>
        <taxon>Neomoorella</taxon>
    </lineage>
</organism>
<evidence type="ECO:0000256" key="4">
    <source>
        <dbReference type="ARBA" id="ARBA00022692"/>
    </source>
</evidence>
<reference evidence="10 11" key="1">
    <citation type="submission" date="2018-03" db="EMBL/GenBank/DDBJ databases">
        <title>Genome sequence of Moorella humiferrea DSM 23265.</title>
        <authorList>
            <person name="Poehlein A."/>
            <person name="Daniel R."/>
        </authorList>
    </citation>
    <scope>NUCLEOTIDE SEQUENCE [LARGE SCALE GENOMIC DNA]</scope>
    <source>
        <strain evidence="10 11">DSM 23265</strain>
    </source>
</reference>
<evidence type="ECO:0000256" key="6">
    <source>
        <dbReference type="ARBA" id="ARBA00022989"/>
    </source>
</evidence>
<evidence type="ECO:0000256" key="2">
    <source>
        <dbReference type="ARBA" id="ARBA00022475"/>
    </source>
</evidence>